<dbReference type="InterPro" id="IPR011711">
    <property type="entry name" value="GntR_C"/>
</dbReference>
<dbReference type="Proteomes" id="UP000217696">
    <property type="component" value="Chromosome"/>
</dbReference>
<name>A0A0U4NMD9_9BACL</name>
<dbReference type="PROSITE" id="PS50949">
    <property type="entry name" value="HTH_GNTR"/>
    <property type="match status" value="1"/>
</dbReference>
<dbReference type="Gene3D" id="1.20.120.530">
    <property type="entry name" value="GntR ligand-binding domain-like"/>
    <property type="match status" value="1"/>
</dbReference>
<protein>
    <submittedName>
        <fullName evidence="4">HTH-type transcriptional regulator LutR</fullName>
    </submittedName>
</protein>
<evidence type="ECO:0000256" key="1">
    <source>
        <dbReference type="ARBA" id="ARBA00023015"/>
    </source>
</evidence>
<evidence type="ECO:0000256" key="2">
    <source>
        <dbReference type="ARBA" id="ARBA00023125"/>
    </source>
</evidence>
<dbReference type="CDD" id="cd07377">
    <property type="entry name" value="WHTH_GntR"/>
    <property type="match status" value="1"/>
</dbReference>
<dbReference type="SUPFAM" id="SSF46785">
    <property type="entry name" value="Winged helix' DNA-binding domain"/>
    <property type="match status" value="1"/>
</dbReference>
<organism evidence="4 5">
    <name type="scientific">Aneurinibacillus soli</name>
    <dbReference type="NCBI Taxonomy" id="1500254"/>
    <lineage>
        <taxon>Bacteria</taxon>
        <taxon>Bacillati</taxon>
        <taxon>Bacillota</taxon>
        <taxon>Bacilli</taxon>
        <taxon>Bacillales</taxon>
        <taxon>Paenibacillaceae</taxon>
        <taxon>Aneurinibacillus group</taxon>
        <taxon>Aneurinibacillus</taxon>
    </lineage>
</organism>
<dbReference type="SMART" id="SM00345">
    <property type="entry name" value="HTH_GNTR"/>
    <property type="match status" value="1"/>
</dbReference>
<dbReference type="SMART" id="SM00895">
    <property type="entry name" value="FCD"/>
    <property type="match status" value="1"/>
</dbReference>
<dbReference type="EMBL" id="AP017312">
    <property type="protein sequence ID" value="BAU29828.1"/>
    <property type="molecule type" value="Genomic_DNA"/>
</dbReference>
<dbReference type="Pfam" id="PF00392">
    <property type="entry name" value="GntR"/>
    <property type="match status" value="1"/>
</dbReference>
<dbReference type="PANTHER" id="PTHR43537">
    <property type="entry name" value="TRANSCRIPTIONAL REGULATOR, GNTR FAMILY"/>
    <property type="match status" value="1"/>
</dbReference>
<dbReference type="OrthoDB" id="214086at2"/>
<dbReference type="AlphaFoldDB" id="A0A0U4NMD9"/>
<sequence length="230" mass="26146">MSLIKKSYEVIAEQLEKLVENGSLEPGTRLPTIDRLAEQYQVGKSTIREALSQLKARGLIESRQGEGTFVKKSASAALKAIPPIIASNHEELVKLMQVRQIVESGCAELAAMNRDEADIQRLSSIINSMEAALTDEEMSRLYDIEFHIAIAYATKNQYLQNMMESISEALNLTIRDSRNLWLYENESTTARLYHEHLEVFEAIQNQDSGEARRLIEQHLIRVRQVLETSR</sequence>
<dbReference type="RefSeq" id="WP_096467469.1">
    <property type="nucleotide sequence ID" value="NZ_AP017312.1"/>
</dbReference>
<dbReference type="InterPro" id="IPR008920">
    <property type="entry name" value="TF_FadR/GntR_C"/>
</dbReference>
<dbReference type="PRINTS" id="PR00035">
    <property type="entry name" value="HTHGNTR"/>
</dbReference>
<dbReference type="GO" id="GO:0003677">
    <property type="term" value="F:DNA binding"/>
    <property type="evidence" value="ECO:0007669"/>
    <property type="project" value="UniProtKB-KW"/>
</dbReference>
<dbReference type="InterPro" id="IPR000524">
    <property type="entry name" value="Tscrpt_reg_HTH_GntR"/>
</dbReference>
<proteinExistence type="predicted"/>
<dbReference type="InterPro" id="IPR036390">
    <property type="entry name" value="WH_DNA-bd_sf"/>
</dbReference>
<evidence type="ECO:0000313" key="5">
    <source>
        <dbReference type="Proteomes" id="UP000217696"/>
    </source>
</evidence>
<dbReference type="PANTHER" id="PTHR43537:SF5">
    <property type="entry name" value="UXU OPERON TRANSCRIPTIONAL REGULATOR"/>
    <property type="match status" value="1"/>
</dbReference>
<accession>A0A0U4NMD9</accession>
<dbReference type="KEGG" id="asoc:CB4_04082"/>
<dbReference type="Pfam" id="PF07729">
    <property type="entry name" value="FCD"/>
    <property type="match status" value="1"/>
</dbReference>
<gene>
    <name evidence="4" type="primary">lutR_3</name>
    <name evidence="4" type="ORF">CB4_04082</name>
</gene>
<keyword evidence="2" id="KW-0238">DNA-binding</keyword>
<dbReference type="GO" id="GO:0003700">
    <property type="term" value="F:DNA-binding transcription factor activity"/>
    <property type="evidence" value="ECO:0007669"/>
    <property type="project" value="InterPro"/>
</dbReference>
<dbReference type="InterPro" id="IPR036388">
    <property type="entry name" value="WH-like_DNA-bd_sf"/>
</dbReference>
<evidence type="ECO:0000313" key="4">
    <source>
        <dbReference type="EMBL" id="BAU29828.1"/>
    </source>
</evidence>
<keyword evidence="1" id="KW-0805">Transcription regulation</keyword>
<dbReference type="Gene3D" id="1.10.10.10">
    <property type="entry name" value="Winged helix-like DNA-binding domain superfamily/Winged helix DNA-binding domain"/>
    <property type="match status" value="1"/>
</dbReference>
<dbReference type="SUPFAM" id="SSF48008">
    <property type="entry name" value="GntR ligand-binding domain-like"/>
    <property type="match status" value="1"/>
</dbReference>
<reference evidence="4 5" key="1">
    <citation type="submission" date="2015-12" db="EMBL/GenBank/DDBJ databases">
        <title>Genome sequence of Aneurinibacillus soli.</title>
        <authorList>
            <person name="Lee J.S."/>
            <person name="Lee K.C."/>
            <person name="Kim K.K."/>
            <person name="Lee B.W."/>
        </authorList>
    </citation>
    <scope>NUCLEOTIDE SEQUENCE [LARGE SCALE GENOMIC DNA]</scope>
    <source>
        <strain evidence="4 5">CB4</strain>
    </source>
</reference>
<keyword evidence="3" id="KW-0804">Transcription</keyword>
<keyword evidence="5" id="KW-1185">Reference proteome</keyword>
<evidence type="ECO:0000256" key="3">
    <source>
        <dbReference type="ARBA" id="ARBA00023163"/>
    </source>
</evidence>